<dbReference type="RefSeq" id="WP_345642072.1">
    <property type="nucleotide sequence ID" value="NZ_BAABEP010000004.1"/>
</dbReference>
<dbReference type="InterPro" id="IPR036890">
    <property type="entry name" value="HATPase_C_sf"/>
</dbReference>
<evidence type="ECO:0000256" key="1">
    <source>
        <dbReference type="ARBA" id="ARBA00022527"/>
    </source>
</evidence>
<dbReference type="Proteomes" id="UP001499884">
    <property type="component" value="Unassembled WGS sequence"/>
</dbReference>
<dbReference type="SUPFAM" id="SSF55874">
    <property type="entry name" value="ATPase domain of HSP90 chaperone/DNA topoisomerase II/histidine kinase"/>
    <property type="match status" value="1"/>
</dbReference>
<accession>A0ABP7EAA6</accession>
<dbReference type="Gene3D" id="3.30.565.10">
    <property type="entry name" value="Histidine kinase-like ATPase, C-terminal domain"/>
    <property type="match status" value="1"/>
</dbReference>
<keyword evidence="4" id="KW-0067">ATP-binding</keyword>
<evidence type="ECO:0000256" key="2">
    <source>
        <dbReference type="SAM" id="MobiDB-lite"/>
    </source>
</evidence>
<keyword evidence="1" id="KW-0418">Kinase</keyword>
<dbReference type="InterPro" id="IPR050267">
    <property type="entry name" value="Anti-sigma-factor_SerPK"/>
</dbReference>
<protein>
    <submittedName>
        <fullName evidence="4">ATP-binding protein</fullName>
    </submittedName>
</protein>
<reference evidence="5" key="1">
    <citation type="journal article" date="2019" name="Int. J. Syst. Evol. Microbiol.">
        <title>The Global Catalogue of Microorganisms (GCM) 10K type strain sequencing project: providing services to taxonomists for standard genome sequencing and annotation.</title>
        <authorList>
            <consortium name="The Broad Institute Genomics Platform"/>
            <consortium name="The Broad Institute Genome Sequencing Center for Infectious Disease"/>
            <person name="Wu L."/>
            <person name="Ma J."/>
        </authorList>
    </citation>
    <scope>NUCLEOTIDE SEQUENCE [LARGE SCALE GENOMIC DNA]</scope>
    <source>
        <strain evidence="5">JCM 30846</strain>
    </source>
</reference>
<dbReference type="PANTHER" id="PTHR35526:SF3">
    <property type="entry name" value="ANTI-SIGMA-F FACTOR RSBW"/>
    <property type="match status" value="1"/>
</dbReference>
<dbReference type="CDD" id="cd16936">
    <property type="entry name" value="HATPase_RsbW-like"/>
    <property type="match status" value="1"/>
</dbReference>
<sequence length="140" mass="14850">MTTVEEGPDGATAEGSRWLDARPAGAAEARDLTAAYLAEQGPRVPQPVRDDVLLVVSELVTNALRHAGGARGLRVALRPAGVEVTVQDGSTRRPVERGHGRNWLPGGYGWPMVCRLAEVAVVPLGSDGKLVRATVPVRRN</sequence>
<dbReference type="Pfam" id="PF13581">
    <property type="entry name" value="HATPase_c_2"/>
    <property type="match status" value="1"/>
</dbReference>
<keyword evidence="5" id="KW-1185">Reference proteome</keyword>
<evidence type="ECO:0000313" key="4">
    <source>
        <dbReference type="EMBL" id="GAA3715775.1"/>
    </source>
</evidence>
<name>A0ABP7EAA6_9ACTN</name>
<comment type="caution">
    <text evidence="4">The sequence shown here is derived from an EMBL/GenBank/DDBJ whole genome shotgun (WGS) entry which is preliminary data.</text>
</comment>
<dbReference type="PANTHER" id="PTHR35526">
    <property type="entry name" value="ANTI-SIGMA-F FACTOR RSBW-RELATED"/>
    <property type="match status" value="1"/>
</dbReference>
<dbReference type="EMBL" id="BAABEP010000004">
    <property type="protein sequence ID" value="GAA3715775.1"/>
    <property type="molecule type" value="Genomic_DNA"/>
</dbReference>
<organism evidence="4 5">
    <name type="scientific">Streptomyces tremellae</name>
    <dbReference type="NCBI Taxonomy" id="1124239"/>
    <lineage>
        <taxon>Bacteria</taxon>
        <taxon>Bacillati</taxon>
        <taxon>Actinomycetota</taxon>
        <taxon>Actinomycetes</taxon>
        <taxon>Kitasatosporales</taxon>
        <taxon>Streptomycetaceae</taxon>
        <taxon>Streptomyces</taxon>
    </lineage>
</organism>
<keyword evidence="4" id="KW-0547">Nucleotide-binding</keyword>
<feature type="region of interest" description="Disordered" evidence="2">
    <location>
        <begin position="1"/>
        <end position="22"/>
    </location>
</feature>
<feature type="domain" description="Histidine kinase/HSP90-like ATPase" evidence="3">
    <location>
        <begin position="20"/>
        <end position="134"/>
    </location>
</feature>
<evidence type="ECO:0000259" key="3">
    <source>
        <dbReference type="Pfam" id="PF13581"/>
    </source>
</evidence>
<dbReference type="InterPro" id="IPR003594">
    <property type="entry name" value="HATPase_dom"/>
</dbReference>
<dbReference type="GO" id="GO:0005524">
    <property type="term" value="F:ATP binding"/>
    <property type="evidence" value="ECO:0007669"/>
    <property type="project" value="UniProtKB-KW"/>
</dbReference>
<gene>
    <name evidence="4" type="ORF">GCM10023082_11850</name>
</gene>
<evidence type="ECO:0000313" key="5">
    <source>
        <dbReference type="Proteomes" id="UP001499884"/>
    </source>
</evidence>
<proteinExistence type="predicted"/>
<keyword evidence="1" id="KW-0723">Serine/threonine-protein kinase</keyword>
<keyword evidence="1" id="KW-0808">Transferase</keyword>